<dbReference type="Gene3D" id="2.160.20.10">
    <property type="entry name" value="Single-stranded right-handed beta-helix, Pectin lyase-like"/>
    <property type="match status" value="1"/>
</dbReference>
<gene>
    <name evidence="2" type="ORF">EYS42_12785</name>
</gene>
<reference evidence="2 3" key="1">
    <citation type="submission" date="2019-02" db="EMBL/GenBank/DDBJ databases">
        <title>Aquabacterium sp. strain KMB7.</title>
        <authorList>
            <person name="Chen W.-M."/>
        </authorList>
    </citation>
    <scope>NUCLEOTIDE SEQUENCE [LARGE SCALE GENOMIC DNA]</scope>
    <source>
        <strain evidence="2 3">KMB7</strain>
    </source>
</reference>
<dbReference type="InterPro" id="IPR047881">
    <property type="entry name" value="LktA_repeat"/>
</dbReference>
<dbReference type="SUPFAM" id="SSF51126">
    <property type="entry name" value="Pectin lyase-like"/>
    <property type="match status" value="1"/>
</dbReference>
<dbReference type="EMBL" id="SIXI01000005">
    <property type="protein sequence ID" value="TBO29280.1"/>
    <property type="molecule type" value="Genomic_DNA"/>
</dbReference>
<dbReference type="InterPro" id="IPR012334">
    <property type="entry name" value="Pectin_lyas_fold"/>
</dbReference>
<name>A0A4Q9GX02_9BURK</name>
<comment type="caution">
    <text evidence="2">The sequence shown here is derived from an EMBL/GenBank/DDBJ whole genome shotgun (WGS) entry which is preliminary data.</text>
</comment>
<keyword evidence="3" id="KW-1185">Reference proteome</keyword>
<sequence length="6465" mass="655143">MRAPWLLARSWSISPSLPLRPSCRLSRLRRPPRPPTPRLLFDCLKVAAMTKPRQRRTLTVRAATRKAAMPQPIRRPAWGKVDAAGAVPKPLPMALAVASAMGLAQSALAADNTITVMQKGGANVTGTQVQVNGNRTNITTTTISGNAAFNAFSRFDVAAGNTVNLVVPTAVNTLVNLVSNPISINGTLNSVRNGTLGGHLVFASPDGMVVGASGVVNTARLSVFTPNRTDFDALTGAIGSATGDSLTAQLMRGEIGRNATGFIRVLGQINALDGVTLDAGGNVTVEAGAVIRAGSDARQAATLTAAVNASGSGLTLPALVKVGGDIEIVSEADVVVANTAQVSAAQRLDPVTADEAAQGAGRGGNVKLVGRTVTVAGSVDASGQRRGGTVQIGQRDTSRLAGQGEFELAKLADASFDESLEATETSTLNVDGSYSGPASAYQATRAKAVVTRSTTLASTGQVLADALTQGDGGRVDYVSETSNPPQPGEGTSIAGRTSARGTGAGGQGGSVGYEGLGATGWRASAVTDLSAGSGAALGTLTLGAYNIRIVDGAASAGVGCLTTCDITIGTIQSLMGTANLTLVASNPLGTSTLALAEGVNLDLRSQMGLGSEKVLRLQSQDITLQADSTIQTRGGRVILSGLGSLTSTIPLFEGTPIATQQQIVNPVSFNYLGGSFGGNVTMKSGSRIITRPVATGQDATTAATLQGKAGDVILRGENIDLQAGSGIYAQGDGVRQGGTVELSTYSAANHYLVVSNANSSLTLGGTVRAGTINATSMAYAAAAGTEEKFAMQALAFLGGVSAGVEIAKANATTTVKSTAVLQADGDLNLNAQTTTSALNKIKAINAGTLQSAVTLSAAYAETGGEAKTVIEGGSITAGGALNVLALNNATARSKVSSISLAGAPMNAAFSMVKTDNKATADVQGGTIKAAKVDIQALQVGDTYNAVAIKKISADGDSDGVSVAAAVSQTKFSSEAKLGANLIGVGDVNVLANTVTWQNYNKVAAKDGKLPAIVQKVLAKKGKTGLVAGNPVMQYVAGQVDAALKRQNTRGQFDLPFQASGTVAFVDSELNANAVIAPNVTIDSTGNVAVVGRTENHSTHNISQAGAKAKDDVGFALSAAVAVGLYEQNADTTIGQNVTIKAQNIGVLAETEQPLDVTWEDQFDIRNKPAKILKAITPPNFGLADYVLTSYASAKASQTVEGGAAITGSVNYTSFSNSARAWIAPKATLEAKAASDTPWTMSWKIPEPPPAFVDPLDNDNLVVPPAGQIEATKSLLCAFEANPQQCRQDATLPPDKVVMYGVFPADVPPPVLGITPATSVAFDRSLSVDATSETMAITLAGSAAGLIPQPGAKGENSAGASVNVLSTDHRVSALVDASATLKANATVSVQASADDTLVALTPSGGKAEDTGVSLLGAVILTDNKVRALVDSTAQLAARNVILDARQGLTAVNVAAALTSGGAVSVGVGLSLADVYTDTQARVGLGVGTSESWLRPAGVAVTPFAALAVADQGIRISDTLTVDAQTQAMIVSLGVMASDTSNDDPNTYEGPAKKPSAAAALKQKATDKISSTRTALAEKLKTVPKVGNTLDKTVRPKQKEPPKGSPSAFNLALTANAAVNNVEMVTKAGLDDVTVKARNPAADNVKVTVNALEQANIAAASGAGALSRGKDPAVTTKAGGSGALALNIVRNTTEASVRGSTIQDFSSMNVLADRRGENVTVGLGLAASSGSAQQDAQSLQAAVSASVTDVDSQLTSVVERSTLTGRQGAKPTDPATADLQVLARDSTTTGVGGGALSIGGSKGVGATVAVGLIKSDTTAAIRGSQVTQVNNVRVGAFDPTTMASAAVAVTVSSGQSSSAGVSIAGSAAVNFVNTTTVAEITDAPASGLKPKVRSSITADGDVSVVASDQVTTQAKTAFDAAYAAHAAGAPRGEADADVGEDRSDFGAGFLANKTSDGKSSISAQREVPEGETDSNNPAVTWDTARAGSLMIAVTGTGVGQGNGAGVGVSVSVSEKSHIARAYDADLTANKLDIAAKASTLAVDVAVGAAVSTDTSNFSGVGSAAATSNGNVTEARLGKSGTTTNVTLRSKADDALQVRAEDDTQNWTVAGNVAVNMQSGAAIGLALGVSESTARTEAIVERAKVVNTGGNRVTASSDSDFFTLAISGGYAAGVALNGSVTYDDIASVTKAEVRDGSDISGSSLSILAGDTSASGNESSRIFSLAGTGAKGGTAIGAGININIIRMSNQALMSDSTFSIGSGGILQRARSNAEIWAAAVSVGVGDNFAFNGASANSAIENVTLAESTGVNLDTDGNYTLAAEDDSASRTLSLGLAASTGGGAGGAAITVNHMGTQTRASLHGDTTDANAKVQARNVKVTADSDGTVGVLAVGIGGASTGAVGGSIGVNVMTNRIVAEIDQGAKVDADNNVLVRATDKGDISALAGGVAVSASSFSAALGASASANVIQNSTRASIGNDGEATTVVNARAQDRTDTLEVANGDLTEQVTYDGFTKAENYAAPTLTQATKNVTGVAVNASSVRHVKAMGLTVGLAASLGGGFAGNIGAQVAGGDTTARITNSRLNFNRQAIPGVDEADQVLHLGETGTAQNVDILAASHQYSANFAFAGSGSGIVAASGAVSVDVNVATTVAELRNSEVDAGGVVGVQASSTGGMAGSVASVAGAGGLAGAGTVEVGVSKGTTRAGVYDSEVHAAGVAVNARNLSGNKFVVGSGAIAGGYAGAGSVLVAVSEQTTTAEIDQSRTGSRAGQARRTVRAESKGIDHPADGQITVDAVNDVRNGNVVVALAGGSDVGVAGVIDVTVHNSTTQARVRDANLEASGRSGDTTRGVRVKAEDKGNILRAAGAAGISFGSAGASGAVSLMIGRSSAQATVTDSVVDAPVVTVEALNRKQLDNYAIGLGVGGGAGVGGTLSLVMLGTAPASQQQPAAFGAFTGNSKGGSSIDAASGATSGLNGVFSVDQSSPGKSGRSESALTSSELAQLQGASSTSTDMGSLLSSGRANEAKALVSNSVLRTDRANVVAQTETSIINAPGALGAAGAVGVGGSIGLTFVNNAVEAGLSRSLVMARDGGARPTVTVSAVADNLSRGSSHSVKDGSTQIDCGKDTTVCAVSVAGGAGGLVGFGAAVAHVGLNNQVSTHVDGDLTVGSLALTSEDNSKVDVFTLGASVGAVAVGASSATAVRDGAVTAQINPDRNGAGESFSAAGTAAGLRGARVQASELVSVTAHSGGVMRARAIGLAAGAAGATGAGTGLTDNISTTARIGNNALVSSASGNIALSARHDAALTADSLGVAVASWGALGVSASTAVINSQTTAEIDDGAQVLARTTSNPNTGTTDENQLSVEAVDTSSASSKAVAGTGALLVGANAAVADTTQKARTHTRLGDQVTLGSGLLSLSANSNVSGSSVATGISVGGLLSVGAAISRTHAQTDTTLAYGLGTRFEQVNGNEVVGARASLSAKGQSNLISRTLAGSGGIVSGAAASSAIDDTGRASVTLADGSGSATNAHATLAGHTVEVVADYMSSYGMHANAVNASVVGASGTEAIYTNNANGRKSGATIDVGRYGEVEALDGISLTAASHVQRVPGTESPTDGDAMYVATGAGGGLISGAAVIAKQTLNHEAATRIGDNASLVTSGDPYLRKGNIAVHARTTTDAAMHVKLNTGGAIQAPFTKSETFLNTQVTATLGQNVLVRSSGSVGLTTSVDHKVLSEAVTKTYGAIGIAGGRSVTELIANETVGIGSGSDVFAWDNVSIGSGMDAQGAAINLLGARSITDVYNYAIIPITPELDAEASAVDRANVTVSNGARVRSVRDVRIGSRRGLSDAKTVAAGHNPYSESTHEVINEPGKELVKYEHGLTVDGQVLAGVRSTVKVNVSNTNNLTYRVEDGSGDSQVSIDPLLAEGGMVTVGSINALGGNAPNRVFVKTTLNAKDYLLSLMNATSDNEEAERLGNLAALVNPNTLDTFVLPDLRAYGGSIKVDADTINGRGVLRASGGATIDIQNAGNNHLFINNLLIPDAESGGHVDFVRGQLRDKLALSVQEYATDRQPLINIRSNYVNPQGGKSGTIFFVPGRMLNGQTSQVSNLQGRLAVQTDYGDIAITSAVSAAEILQDAPQGAVSQGTPNTPFFTGGDPAYAWQAAVSRLSNPASSWFFNFGEIFPSQIALMAAREKFIELVGREPNSTEELSRVLASNGDPNQYDPKLGYSINNDQQVWSYVNNGVNFGQIAGKFGDDSPAAYLRWYKNRYLFTEHALLSPTASSTTLFAGDNANNPTVPTGINGGQLLQINASILDLNGKISSGVSGSNSVTVRNTPVIPVGEVKISVLDCLLDPTCVARNGLSDYRDPVTGMYRLDTMTNGVTSVKSGDRAVPIWFDTASRQLVTRSMTGGNGGRILLSGQIINSSRLDGTGRTNALIQLNSGAPQFDIQNLTGFNLSLGSINTGDLGKSELRITDKLRRDGQGRALTTWYVYDPAAGGRQGFTQYQAYGANLREGYANLSGNYLGQSNTLAYNPVDGARLNWTRSATIGRTVYNPVANSNAWWDWRATEWQYTSGWSNNGNYSVSVNPGDRDTTIRLSMDTTEWNRFSTGVGYSYNGPAERYFNLPTSIHAVQSVSVKADTPIPIRAAGASEGLINVLSLGGITLEGSLTNRTGRTDLTDRGTGIRQGTEVDPIIAARQLNISSTRDVGAAPDQSGLRKPVRIDMTTDAQGNPLGTLRAEVTNGSLFLDAVGPVRVERLSSQGTTWLHAAGSISTANGGPVFGQMVDLVSTNGSITGDNVNQGVNYRGGILSAKARGDIRIDNQGDVLRINEVASAEGEVALTSASGMRDAREEVSTEFRSEDEIQALWNDRLQMTDQAGALADAQKHTITPYQQRVRTDYDTWWALMDAGSVDASGQFTVGKVTNEWRTRTQQALNLAAAPTDQQVRDFIVDTWRTRARSAQGLDSNASLSAAEVQGYVSGLYASLSSRFDEAYGGQGWKQQGAFQSYNRDFAYDMAVSNQALRDQLVRGAYWGTDLLTNQIRSAALARTATETPLPSYTNVSGRKVTLSTGTGTSVGRYVQDLAIPLYNADGSSRKLSAVELQALLQATSPNDLTVVKDANGKPISFVARQNRPVIVSATEALKVTAGIDAIVSARGQAKVDSVTANTGQVRFTAEDGILRVGSGATFSSGSGGMILNAGRGSIGTFDPAQGNRAVLISSTRPNADIVLEQVRAANGEIRIERADAGDVQFDEITAAQRAHISVAGGDLLARDSAVGIVASELMVKLPAGRFGAVADTGKAVLQLNASDADGTLPGLFGFQVRDDVRVSLAPNKGVSLVGFNQGGASVASQAAAFLLDAGTTPLTTGPQVRLAGEVITTQDAVVQGDSRWVVASGRLQSTTGQVRLDVGQYSSAGTAAAELQAAQAVRVRASEGDIQIGNVSAQDIALDAPVGRIVAAQADTNRLTATRLVDLNGGGAGQGIGESVAKPLTVAAPTVAASSAAGNVYLRLLGDQVTAQRLSAPGGVLDVTASKDLLVRTDVLARSIQLQAAGLLDSTGYSVRSTLAEGDLFLKAGRVVADRVLHDNGTVRVEGTQGVNVSGLLQAGTEATITSTNGDVSVTALQAGGNASLVAGGALSVGNAQTGQSLSLKGVGLVKGDTLAAGTTLDVQSTEGNVALGQSTSVGNTTVTASKNVTFNAVESTAGSASLQAGVDLTGTTLKTSQDASVTAGRDLSLTTLQAGRKAALVAGGALTVGNGQSGQSLSLQGVGLVKGDTLSAGTTLDVQSTEGNVALGQSTSVGNTTVTASKNVTFNAVESTAGSASLQAGVDLTGTTLKTAQDASVTAGRDLSLTTLQAGRKAALVAGGALSVGNGQTGQSLSLQGVGLVKGDTLAAGTTLDMQSTEGNVALGQSTSVGNTTVTASKNVTFNAVESTAGSASLQAGVDLTGTTLKTAQDASVTAGRDLSLTTLQAGGKAALVAGGALSVGNGQTGQSLSLQGVGLVKGDTLSAGTTLDVQSTEGNVALGQSTSVGNTTVVASKNVTFNAVESTAGSASLQAGVDLTGTTLKTAQDVSVTAGRNLSLTTLQAGGNASLAAGADLSIEGLQVAGRVDAQAGGDMNGNTWQVGQGLTASMTDGRFGTLTADDGDIVLEARRDLTLGVVRVNGADNGLRARAGRNIAGQDIRSAGYVDMFAGGTLSVVELEAPRVRLESIGAMTLDVLRADRAELLSATELLLKQGRIGSGLSMSSPRMTATVQHTRDDAPLDFRIGGYGNNPVIDLATITLDSAQPLRVPEFDITNGTFRFNVPSFRFEGMKVGEVVNVYSQGLRTLIDNLTPRLPIEGIDLTLYEPTRRFMLMQQPTGMYTTAYAVAGRVLLPVFIGNYTFERDPVKLNASGTTVITVNTLLPTYPADLGFSRQVQLADNLRVDDRFDVALEKALSQPTAAGPAVQTEESEEDEPLIEVVSMAKP</sequence>
<evidence type="ECO:0000313" key="3">
    <source>
        <dbReference type="Proteomes" id="UP000292120"/>
    </source>
</evidence>
<dbReference type="NCBIfam" id="NF012206">
    <property type="entry name" value="LktA_tand_53"/>
    <property type="match status" value="4"/>
</dbReference>
<feature type="region of interest" description="Disordered" evidence="1">
    <location>
        <begin position="1945"/>
        <end position="1977"/>
    </location>
</feature>
<proteinExistence type="predicted"/>
<feature type="region of interest" description="Disordered" evidence="1">
    <location>
        <begin position="2754"/>
        <end position="2781"/>
    </location>
</feature>
<evidence type="ECO:0000313" key="2">
    <source>
        <dbReference type="EMBL" id="TBO29280.1"/>
    </source>
</evidence>
<feature type="compositionally biased region" description="Basic and acidic residues" evidence="1">
    <location>
        <begin position="2770"/>
        <end position="2781"/>
    </location>
</feature>
<protein>
    <submittedName>
        <fullName evidence="2">Leukotoxin LktA family filamentous adhesin</fullName>
    </submittedName>
</protein>
<evidence type="ECO:0000256" key="1">
    <source>
        <dbReference type="SAM" id="MobiDB-lite"/>
    </source>
</evidence>
<feature type="region of interest" description="Disordered" evidence="1">
    <location>
        <begin position="6436"/>
        <end position="6465"/>
    </location>
</feature>
<feature type="region of interest" description="Disordered" evidence="1">
    <location>
        <begin position="480"/>
        <end position="508"/>
    </location>
</feature>
<feature type="compositionally biased region" description="Polar residues" evidence="1">
    <location>
        <begin position="1950"/>
        <end position="1961"/>
    </location>
</feature>
<accession>A0A4Q9GX02</accession>
<dbReference type="OrthoDB" id="218680at2"/>
<organism evidence="2 3">
    <name type="scientific">Aquabacterium lacunae</name>
    <dbReference type="NCBI Taxonomy" id="2528630"/>
    <lineage>
        <taxon>Bacteria</taxon>
        <taxon>Pseudomonadati</taxon>
        <taxon>Pseudomonadota</taxon>
        <taxon>Betaproteobacteria</taxon>
        <taxon>Burkholderiales</taxon>
        <taxon>Aquabacterium</taxon>
    </lineage>
</organism>
<dbReference type="NCBIfam" id="NF012204">
    <property type="entry name" value="adhes_FxxPxG"/>
    <property type="match status" value="1"/>
</dbReference>
<dbReference type="InterPro" id="IPR011050">
    <property type="entry name" value="Pectin_lyase_fold/virulence"/>
</dbReference>
<dbReference type="Proteomes" id="UP000292120">
    <property type="component" value="Unassembled WGS sequence"/>
</dbReference>
<feature type="region of interest" description="Disordered" evidence="1">
    <location>
        <begin position="2972"/>
        <end position="3011"/>
    </location>
</feature>